<dbReference type="Gene3D" id="1.20.1290.10">
    <property type="entry name" value="AhpD-like"/>
    <property type="match status" value="1"/>
</dbReference>
<evidence type="ECO:0000259" key="1">
    <source>
        <dbReference type="Pfam" id="PF02627"/>
    </source>
</evidence>
<gene>
    <name evidence="2" type="ORF">I6G66_19050</name>
</gene>
<dbReference type="PANTHER" id="PTHR34846:SF10">
    <property type="entry name" value="CYTOPLASMIC PROTEIN"/>
    <property type="match status" value="1"/>
</dbReference>
<feature type="domain" description="Carboxymuconolactone decarboxylase-like" evidence="1">
    <location>
        <begin position="28"/>
        <end position="109"/>
    </location>
</feature>
<dbReference type="SMR" id="A0A080NTX9"/>
<dbReference type="RefSeq" id="WP_034398063.1">
    <property type="nucleotide sequence ID" value="NZ_CP065668.1"/>
</dbReference>
<dbReference type="NCBIfam" id="TIGR00778">
    <property type="entry name" value="ahpD_dom"/>
    <property type="match status" value="1"/>
</dbReference>
<dbReference type="AlphaFoldDB" id="A0A080NTX9"/>
<proteinExistence type="predicted"/>
<dbReference type="InterPro" id="IPR003779">
    <property type="entry name" value="CMD-like"/>
</dbReference>
<dbReference type="EMBL" id="CP065668">
    <property type="protein sequence ID" value="QPS06406.1"/>
    <property type="molecule type" value="Genomic_DNA"/>
</dbReference>
<name>A0A080NTX9_DELAC</name>
<accession>A0A080NTX9</accession>
<dbReference type="GO" id="GO:0051920">
    <property type="term" value="F:peroxiredoxin activity"/>
    <property type="evidence" value="ECO:0007669"/>
    <property type="project" value="InterPro"/>
</dbReference>
<dbReference type="Pfam" id="PF02627">
    <property type="entry name" value="CMD"/>
    <property type="match status" value="1"/>
</dbReference>
<organism evidence="2 3">
    <name type="scientific">Delftia acidovorans</name>
    <name type="common">Pseudomonas acidovorans</name>
    <name type="synonym">Comamonas acidovorans</name>
    <dbReference type="NCBI Taxonomy" id="80866"/>
    <lineage>
        <taxon>Bacteria</taxon>
        <taxon>Pseudomonadati</taxon>
        <taxon>Pseudomonadota</taxon>
        <taxon>Betaproteobacteria</taxon>
        <taxon>Burkholderiales</taxon>
        <taxon>Comamonadaceae</taxon>
        <taxon>Delftia</taxon>
    </lineage>
</organism>
<dbReference type="Proteomes" id="UP000594778">
    <property type="component" value="Chromosome"/>
</dbReference>
<dbReference type="PANTHER" id="PTHR34846">
    <property type="entry name" value="4-CARBOXYMUCONOLACTONE DECARBOXYLASE FAMILY PROTEIN (AFU_ORTHOLOGUE AFUA_6G11590)"/>
    <property type="match status" value="1"/>
</dbReference>
<dbReference type="SUPFAM" id="SSF69118">
    <property type="entry name" value="AhpD-like"/>
    <property type="match status" value="1"/>
</dbReference>
<evidence type="ECO:0000313" key="2">
    <source>
        <dbReference type="EMBL" id="QPS06406.1"/>
    </source>
</evidence>
<reference evidence="2 3" key="1">
    <citation type="submission" date="2020-12" db="EMBL/GenBank/DDBJ databases">
        <title>FDA dAtabase for Regulatory Grade micrObial Sequences (FDA-ARGOS): Supporting development and validation of Infectious Disease Dx tests.</title>
        <authorList>
            <person name="Sproer C."/>
            <person name="Gronow S."/>
            <person name="Severitt S."/>
            <person name="Schroder I."/>
            <person name="Tallon L."/>
            <person name="Sadzewicz L."/>
            <person name="Zhao X."/>
            <person name="Boylan J."/>
            <person name="Ott S."/>
            <person name="Bowen H."/>
            <person name="Vavikolanu K."/>
            <person name="Mehta A."/>
            <person name="Aluvathingal J."/>
            <person name="Nadendla S."/>
            <person name="Lowell S."/>
            <person name="Myers T."/>
            <person name="Yan Y."/>
            <person name="Sichtig H."/>
        </authorList>
    </citation>
    <scope>NUCLEOTIDE SEQUENCE [LARGE SCALE GENOMIC DNA]</scope>
    <source>
        <strain evidence="2 3">FDAARGOS_909</strain>
    </source>
</reference>
<dbReference type="InterPro" id="IPR029032">
    <property type="entry name" value="AhpD-like"/>
</dbReference>
<evidence type="ECO:0000313" key="3">
    <source>
        <dbReference type="Proteomes" id="UP000594778"/>
    </source>
</evidence>
<dbReference type="InterPro" id="IPR004675">
    <property type="entry name" value="AhpD_core"/>
</dbReference>
<sequence>MTASSSAATGARPLAAPTPRLNFQAVAPELYKAQAGINALLHESSLGIQLLELVFLRVSQINGCAFCVDMHTRELLSRGEDLQRINSIVTWPEVDFYDGRERAALNWAERCTRLSQAHPEQQDFEALRPHFSEREMVELTYAIGSINVWNRLCAGFAAPVARKPIKL</sequence>
<protein>
    <submittedName>
        <fullName evidence="2">Carboxymuconolactone decarboxylase family protein</fullName>
    </submittedName>
</protein>